<evidence type="ECO:0000256" key="8">
    <source>
        <dbReference type="ARBA" id="ARBA00022840"/>
    </source>
</evidence>
<dbReference type="PRINTS" id="PR01041">
    <property type="entry name" value="TRNASYNTHMET"/>
</dbReference>
<dbReference type="Gene3D" id="1.20.1050.10">
    <property type="match status" value="1"/>
</dbReference>
<dbReference type="GO" id="GO:0005829">
    <property type="term" value="C:cytosol"/>
    <property type="evidence" value="ECO:0007669"/>
    <property type="project" value="TreeGrafter"/>
</dbReference>
<evidence type="ECO:0000256" key="9">
    <source>
        <dbReference type="ARBA" id="ARBA00022917"/>
    </source>
</evidence>
<dbReference type="InterPro" id="IPR036282">
    <property type="entry name" value="Glutathione-S-Trfase_C_sf"/>
</dbReference>
<dbReference type="SUPFAM" id="SSF57770">
    <property type="entry name" value="Methionyl-tRNA synthetase (MetRS), Zn-domain"/>
    <property type="match status" value="1"/>
</dbReference>
<dbReference type="AlphaFoldDB" id="A0A556VXR1"/>
<dbReference type="Gene3D" id="3.40.50.620">
    <property type="entry name" value="HUPs"/>
    <property type="match status" value="1"/>
</dbReference>
<evidence type="ECO:0000256" key="6">
    <source>
        <dbReference type="ARBA" id="ARBA00022598"/>
    </source>
</evidence>
<keyword evidence="17" id="KW-1185">Reference proteome</keyword>
<evidence type="ECO:0000256" key="2">
    <source>
        <dbReference type="ARBA" id="ARBA00005594"/>
    </source>
</evidence>
<comment type="subcellular location">
    <subcellularLocation>
        <location evidence="1">Cytoplasm</location>
    </subcellularLocation>
</comment>
<dbReference type="Gene3D" id="2.20.28.20">
    <property type="entry name" value="Methionyl-tRNA synthetase, Zn-domain"/>
    <property type="match status" value="1"/>
</dbReference>
<dbReference type="InterPro" id="IPR033911">
    <property type="entry name" value="MetRS_core"/>
</dbReference>
<keyword evidence="5" id="KW-0963">Cytoplasm</keyword>
<evidence type="ECO:0000256" key="13">
    <source>
        <dbReference type="RuleBase" id="RU363039"/>
    </source>
</evidence>
<dbReference type="Pfam" id="PF09334">
    <property type="entry name" value="tRNA-synt_1g"/>
    <property type="match status" value="1"/>
</dbReference>
<feature type="region of interest" description="Disordered" evidence="14">
    <location>
        <begin position="217"/>
        <end position="236"/>
    </location>
</feature>
<comment type="catalytic activity">
    <reaction evidence="12">
        <text>tRNA(Met) + L-methionine + ATP = L-methionyl-tRNA(Met) + AMP + diphosphate</text>
        <dbReference type="Rhea" id="RHEA:13481"/>
        <dbReference type="Rhea" id="RHEA-COMP:9667"/>
        <dbReference type="Rhea" id="RHEA-COMP:9698"/>
        <dbReference type="ChEBI" id="CHEBI:30616"/>
        <dbReference type="ChEBI" id="CHEBI:33019"/>
        <dbReference type="ChEBI" id="CHEBI:57844"/>
        <dbReference type="ChEBI" id="CHEBI:78442"/>
        <dbReference type="ChEBI" id="CHEBI:78530"/>
        <dbReference type="ChEBI" id="CHEBI:456215"/>
        <dbReference type="EC" id="6.1.1.10"/>
    </reaction>
</comment>
<dbReference type="GO" id="GO:0004825">
    <property type="term" value="F:methionine-tRNA ligase activity"/>
    <property type="evidence" value="ECO:0007669"/>
    <property type="project" value="UniProtKB-EC"/>
</dbReference>
<feature type="domain" description="GST C-terminal" evidence="15">
    <location>
        <begin position="72"/>
        <end position="207"/>
    </location>
</feature>
<dbReference type="FunFam" id="3.40.30.10:FF:000136">
    <property type="entry name" value="methionine--tRNA ligase, cytoplasmic"/>
    <property type="match status" value="1"/>
</dbReference>
<dbReference type="InterPro" id="IPR014729">
    <property type="entry name" value="Rossmann-like_a/b/a_fold"/>
</dbReference>
<protein>
    <recommendedName>
        <fullName evidence="4">Methionine--tRNA ligase, cytoplasmic</fullName>
        <ecNumber evidence="3">6.1.1.10</ecNumber>
    </recommendedName>
    <alternativeName>
        <fullName evidence="11">Methionyl-tRNA synthetase</fullName>
    </alternativeName>
</protein>
<dbReference type="InterPro" id="IPR023458">
    <property type="entry name" value="Met-tRNA_ligase_1"/>
</dbReference>
<dbReference type="Pfam" id="PF19303">
    <property type="entry name" value="Anticodon_3"/>
    <property type="match status" value="1"/>
</dbReference>
<comment type="caution">
    <text evidence="16">The sequence shown here is derived from an EMBL/GenBank/DDBJ whole genome shotgun (WGS) entry which is preliminary data.</text>
</comment>
<proteinExistence type="inferred from homology"/>
<dbReference type="EC" id="6.1.1.10" evidence="3"/>
<feature type="region of interest" description="Disordered" evidence="14">
    <location>
        <begin position="793"/>
        <end position="846"/>
    </location>
</feature>
<accession>A0A556VXR1</accession>
<evidence type="ECO:0000256" key="11">
    <source>
        <dbReference type="ARBA" id="ARBA00030904"/>
    </source>
</evidence>
<dbReference type="Gene3D" id="3.40.30.10">
    <property type="entry name" value="Glutaredoxin"/>
    <property type="match status" value="1"/>
</dbReference>
<dbReference type="CDD" id="cd00570">
    <property type="entry name" value="GST_N_family"/>
    <property type="match status" value="1"/>
</dbReference>
<dbReference type="GO" id="GO:0017101">
    <property type="term" value="C:aminoacyl-tRNA synthetase multienzyme complex"/>
    <property type="evidence" value="ECO:0007669"/>
    <property type="project" value="TreeGrafter"/>
</dbReference>
<sequence length="846" mass="95239">MKLFVTEGSPQCVKVLAALEHTGVKCDVQLLSQEESIVSFLSRPVLPAALLPSGHELFSANAICQYLFEVGGKEITDASRQLLEWEATELQVMIRITVFPYCDHFPLVLLQALHVAVLQGKRSEAGMLLKNPLSWLEQHLSGKNTSFLTAETVEVADIVLWAALYCILSDAAFEAGELRSVRSWFERVSQLPACAKAAQKILPGKESNALKNFLQKQPASHAQRKENLPSQTEDTEHVMTEEEIEEAAQAWSKGLPECHEPIERHHPVLPKEGKRNVLVTSALPYVNNVPHLGNIIGCVLSADVFSRYGRLRGWNLLYVCGTDEYGTATENKALEEGLTPRQICDKYYAVHNAIYKWFQIDFDFFGRTTTQQQTEISQNIFFRLYERGFLNEDIVEQLRCENCQRFLADRFVEGVCPNCKYPEARGDQCDKCGRLINAVELKDPLCKVCGQTPVIRTSKHLFLDLPKLEADLEKWLEKSVNTGDWTTNAKQITRSWIRDGLKPRCITRDLKWGTPVPLPEYSEKVFYVWFDAPIGYLSITANYTSEWEKWWKNPQQVELYNFMAKDNVPFHSVVFPCSLLGAQDNYTLVNHLIATEYLNYEDTKFSKSRGVGVFGDMAKDTGIPSDVWRFYLTYVRPEGQDSSFSWVDLALKNNSELLNNLGNFINRAGMFVSKFFNGCVPEIVLQDEDKRLIAQVSWELKQYIQLMDKVRKRAGTVTGVSVNVACLLSAVLEPYMPTVSQTIRAQLQAPDNCASAMLGAEGCFLRSLPTGHRIGMVQPLFQKLESEQIEILKKKFGGQQPEEETPTGKGPSNKTSTTESKPPTAADLKASVSAADPRESQTAGYS</sequence>
<evidence type="ECO:0000313" key="16">
    <source>
        <dbReference type="EMBL" id="TVK90442.1"/>
    </source>
</evidence>
<dbReference type="SUPFAM" id="SSF47323">
    <property type="entry name" value="Anticodon-binding domain of a subclass of class I aminoacyl-tRNA synthetases"/>
    <property type="match status" value="1"/>
</dbReference>
<evidence type="ECO:0000256" key="5">
    <source>
        <dbReference type="ARBA" id="ARBA00022490"/>
    </source>
</evidence>
<comment type="similarity">
    <text evidence="2 13">Belongs to the class-I aminoacyl-tRNA synthetase family.</text>
</comment>
<keyword evidence="7 13" id="KW-0547">Nucleotide-binding</keyword>
<dbReference type="SUPFAM" id="SSF52833">
    <property type="entry name" value="Thioredoxin-like"/>
    <property type="match status" value="1"/>
</dbReference>
<dbReference type="InterPro" id="IPR041598">
    <property type="entry name" value="MARS_N"/>
</dbReference>
<dbReference type="SUPFAM" id="SSF47616">
    <property type="entry name" value="GST C-terminal domain-like"/>
    <property type="match status" value="1"/>
</dbReference>
<evidence type="ECO:0000256" key="12">
    <source>
        <dbReference type="ARBA" id="ARBA00047364"/>
    </source>
</evidence>
<reference evidence="16 17" key="1">
    <citation type="journal article" date="2019" name="Genome Biol. Evol.">
        <title>Whole-Genome Sequencing of the Giant Devil Catfish, Bagarius yarrelli.</title>
        <authorList>
            <person name="Jiang W."/>
            <person name="Lv Y."/>
            <person name="Cheng L."/>
            <person name="Yang K."/>
            <person name="Chao B."/>
            <person name="Wang X."/>
            <person name="Li Y."/>
            <person name="Pan X."/>
            <person name="You X."/>
            <person name="Zhang Y."/>
            <person name="Yang J."/>
            <person name="Li J."/>
            <person name="Zhang X."/>
            <person name="Liu S."/>
            <person name="Sun C."/>
            <person name="Yang J."/>
            <person name="Shi Q."/>
        </authorList>
    </citation>
    <scope>NUCLEOTIDE SEQUENCE [LARGE SCALE GENOMIC DNA]</scope>
    <source>
        <strain evidence="16">JWS20170419001</strain>
        <tissue evidence="16">Muscle</tissue>
    </source>
</reference>
<evidence type="ECO:0000256" key="1">
    <source>
        <dbReference type="ARBA" id="ARBA00004496"/>
    </source>
</evidence>
<dbReference type="EMBL" id="VCAZ01000007">
    <property type="protein sequence ID" value="TVK90442.1"/>
    <property type="molecule type" value="Genomic_DNA"/>
</dbReference>
<dbReference type="InterPro" id="IPR029038">
    <property type="entry name" value="MetRS_Zn"/>
</dbReference>
<dbReference type="GO" id="GO:0006431">
    <property type="term" value="P:methionyl-tRNA aminoacylation"/>
    <property type="evidence" value="ECO:0007669"/>
    <property type="project" value="InterPro"/>
</dbReference>
<dbReference type="InterPro" id="IPR015413">
    <property type="entry name" value="Methionyl/Leucyl_tRNA_Synth"/>
</dbReference>
<dbReference type="PANTHER" id="PTHR45765:SF1">
    <property type="entry name" value="METHIONINE--TRNA LIGASE, CYTOPLASMIC"/>
    <property type="match status" value="1"/>
</dbReference>
<dbReference type="NCBIfam" id="TIGR00398">
    <property type="entry name" value="metG"/>
    <property type="match status" value="1"/>
</dbReference>
<keyword evidence="8 13" id="KW-0067">ATP-binding</keyword>
<evidence type="ECO:0000256" key="4">
    <source>
        <dbReference type="ARBA" id="ARBA00018335"/>
    </source>
</evidence>
<dbReference type="GO" id="GO:0005524">
    <property type="term" value="F:ATP binding"/>
    <property type="evidence" value="ECO:0007669"/>
    <property type="project" value="UniProtKB-KW"/>
</dbReference>
<keyword evidence="10 13" id="KW-0030">Aminoacyl-tRNA synthetase</keyword>
<dbReference type="InterPro" id="IPR041872">
    <property type="entry name" value="Anticodon_Met"/>
</dbReference>
<dbReference type="PROSITE" id="PS00178">
    <property type="entry name" value="AA_TRNA_LIGASE_I"/>
    <property type="match status" value="1"/>
</dbReference>
<dbReference type="OrthoDB" id="5844513at2759"/>
<dbReference type="PROSITE" id="PS50405">
    <property type="entry name" value="GST_CTER"/>
    <property type="match status" value="1"/>
</dbReference>
<keyword evidence="9 13" id="KW-0648">Protein biosynthesis</keyword>
<dbReference type="CDD" id="cd00814">
    <property type="entry name" value="MetRS_core"/>
    <property type="match status" value="1"/>
</dbReference>
<dbReference type="Pfam" id="PF18485">
    <property type="entry name" value="GST_N_5"/>
    <property type="match status" value="1"/>
</dbReference>
<name>A0A556VXR1_BAGYA</name>
<dbReference type="FunFam" id="2.20.28.20:FF:000001">
    <property type="entry name" value="Methionine--tRNA ligase"/>
    <property type="match status" value="1"/>
</dbReference>
<dbReference type="InterPro" id="IPR001412">
    <property type="entry name" value="aa-tRNA-synth_I_CS"/>
</dbReference>
<dbReference type="Gene3D" id="1.10.730.10">
    <property type="entry name" value="Isoleucyl-tRNA Synthetase, Domain 1"/>
    <property type="match status" value="2"/>
</dbReference>
<evidence type="ECO:0000313" key="17">
    <source>
        <dbReference type="Proteomes" id="UP000319801"/>
    </source>
</evidence>
<dbReference type="InterPro" id="IPR010987">
    <property type="entry name" value="Glutathione-S-Trfase_C-like"/>
</dbReference>
<dbReference type="InterPro" id="IPR014758">
    <property type="entry name" value="Met-tRNA_synth"/>
</dbReference>
<dbReference type="InterPro" id="IPR009080">
    <property type="entry name" value="tRNAsynth_Ia_anticodon-bd"/>
</dbReference>
<gene>
    <name evidence="16" type="ORF">Baya_2523</name>
</gene>
<keyword evidence="6 13" id="KW-0436">Ligase</keyword>
<organism evidence="16 17">
    <name type="scientific">Bagarius yarrelli</name>
    <name type="common">Goonch</name>
    <name type="synonym">Bagrus yarrelli</name>
    <dbReference type="NCBI Taxonomy" id="175774"/>
    <lineage>
        <taxon>Eukaryota</taxon>
        <taxon>Metazoa</taxon>
        <taxon>Chordata</taxon>
        <taxon>Craniata</taxon>
        <taxon>Vertebrata</taxon>
        <taxon>Euteleostomi</taxon>
        <taxon>Actinopterygii</taxon>
        <taxon>Neopterygii</taxon>
        <taxon>Teleostei</taxon>
        <taxon>Ostariophysi</taxon>
        <taxon>Siluriformes</taxon>
        <taxon>Sisoridae</taxon>
        <taxon>Sisorinae</taxon>
        <taxon>Bagarius</taxon>
    </lineage>
</organism>
<dbReference type="InterPro" id="IPR036249">
    <property type="entry name" value="Thioredoxin-like_sf"/>
</dbReference>
<dbReference type="SUPFAM" id="SSF52374">
    <property type="entry name" value="Nucleotidylyl transferase"/>
    <property type="match status" value="1"/>
</dbReference>
<dbReference type="Proteomes" id="UP000319801">
    <property type="component" value="Unassembled WGS sequence"/>
</dbReference>
<feature type="compositionally biased region" description="Polar residues" evidence="14">
    <location>
        <begin position="810"/>
        <end position="821"/>
    </location>
</feature>
<dbReference type="PANTHER" id="PTHR45765">
    <property type="entry name" value="METHIONINE--TRNA LIGASE"/>
    <property type="match status" value="1"/>
</dbReference>
<evidence type="ECO:0000259" key="15">
    <source>
        <dbReference type="PROSITE" id="PS50405"/>
    </source>
</evidence>
<evidence type="ECO:0000256" key="7">
    <source>
        <dbReference type="ARBA" id="ARBA00022741"/>
    </source>
</evidence>
<evidence type="ECO:0000256" key="10">
    <source>
        <dbReference type="ARBA" id="ARBA00023146"/>
    </source>
</evidence>
<evidence type="ECO:0000256" key="14">
    <source>
        <dbReference type="SAM" id="MobiDB-lite"/>
    </source>
</evidence>
<evidence type="ECO:0000256" key="3">
    <source>
        <dbReference type="ARBA" id="ARBA00012838"/>
    </source>
</evidence>